<dbReference type="GO" id="GO:0046872">
    <property type="term" value="F:metal ion binding"/>
    <property type="evidence" value="ECO:0007669"/>
    <property type="project" value="UniProtKB-KW"/>
</dbReference>
<dbReference type="AlphaFoldDB" id="A0A1E4THG0"/>
<feature type="binding site" evidence="2">
    <location>
        <position position="108"/>
    </location>
    <ligand>
        <name>a divalent metal cation</name>
        <dbReference type="ChEBI" id="CHEBI:60240"/>
        <label>1</label>
    </ligand>
</feature>
<dbReference type="EMBL" id="KV453842">
    <property type="protein sequence ID" value="ODV91186.1"/>
    <property type="molecule type" value="Genomic_DNA"/>
</dbReference>
<dbReference type="InterPro" id="IPR036069">
    <property type="entry name" value="DUF34/NIF3_sf"/>
</dbReference>
<name>A0A1E4THG0_9ASCO</name>
<evidence type="ECO:0008006" key="5">
    <source>
        <dbReference type="Google" id="ProtNLM"/>
    </source>
</evidence>
<feature type="binding site" evidence="2">
    <location>
        <position position="70"/>
    </location>
    <ligand>
        <name>a divalent metal cation</name>
        <dbReference type="ChEBI" id="CHEBI:60240"/>
        <label>1</label>
    </ligand>
</feature>
<dbReference type="PANTHER" id="PTHR13799:SF13">
    <property type="entry name" value="NIF3-LIKE PROTEIN 1"/>
    <property type="match status" value="1"/>
</dbReference>
<evidence type="ECO:0000313" key="3">
    <source>
        <dbReference type="EMBL" id="ODV91186.1"/>
    </source>
</evidence>
<dbReference type="Pfam" id="PF01784">
    <property type="entry name" value="DUF34_NIF3"/>
    <property type="match status" value="1"/>
</dbReference>
<evidence type="ECO:0000256" key="2">
    <source>
        <dbReference type="PIRSR" id="PIRSR602678-1"/>
    </source>
</evidence>
<dbReference type="FunFam" id="3.40.1390.30:FF:000001">
    <property type="entry name" value="GTP cyclohydrolase 1 type 2"/>
    <property type="match status" value="1"/>
</dbReference>
<feature type="binding site" evidence="2">
    <location>
        <position position="236"/>
    </location>
    <ligand>
        <name>a divalent metal cation</name>
        <dbReference type="ChEBI" id="CHEBI:60240"/>
        <label>1</label>
    </ligand>
</feature>
<reference evidence="4" key="1">
    <citation type="submission" date="2016-02" db="EMBL/GenBank/DDBJ databases">
        <title>Comparative genomics of biotechnologically important yeasts.</title>
        <authorList>
            <consortium name="DOE Joint Genome Institute"/>
            <person name="Riley R."/>
            <person name="Haridas S."/>
            <person name="Wolfe K.H."/>
            <person name="Lopes M.R."/>
            <person name="Hittinger C.T."/>
            <person name="Goker M."/>
            <person name="Salamov A."/>
            <person name="Wisecaver J."/>
            <person name="Long T.M."/>
            <person name="Aerts A.L."/>
            <person name="Barry K."/>
            <person name="Choi C."/>
            <person name="Clum A."/>
            <person name="Coughlan A.Y."/>
            <person name="Deshpande S."/>
            <person name="Douglass A.P."/>
            <person name="Hanson S.J."/>
            <person name="Klenk H.-P."/>
            <person name="Labutti K."/>
            <person name="Lapidus A."/>
            <person name="Lindquist E."/>
            <person name="Lipzen A."/>
            <person name="Meier-Kolthoff J.P."/>
            <person name="Ohm R.A."/>
            <person name="Otillar R.P."/>
            <person name="Pangilinan J."/>
            <person name="Peng Y."/>
            <person name="Rokas A."/>
            <person name="Rosa C.A."/>
            <person name="Scheuner C."/>
            <person name="Sibirny A.A."/>
            <person name="Slot J.C."/>
            <person name="Stielow J.B."/>
            <person name="Sun H."/>
            <person name="Kurtzman C.P."/>
            <person name="Blackwell M."/>
            <person name="Jeffries T.W."/>
            <person name="Grigoriev I.V."/>
        </authorList>
    </citation>
    <scope>NUCLEOTIDE SEQUENCE [LARGE SCALE GENOMIC DNA]</scope>
    <source>
        <strain evidence="4">NRRL Y-17796</strain>
    </source>
</reference>
<comment type="similarity">
    <text evidence="1">Belongs to the GTP cyclohydrolase I type 2/NIF3 family.</text>
</comment>
<dbReference type="InterPro" id="IPR002678">
    <property type="entry name" value="DUF34/NIF3"/>
</dbReference>
<protein>
    <recommendedName>
        <fullName evidence="5">YbgI/family dinuclear metal center protein</fullName>
    </recommendedName>
</protein>
<proteinExistence type="inferred from homology"/>
<dbReference type="Gene3D" id="3.40.1390.30">
    <property type="entry name" value="NIF3 (NGG1p interacting factor 3)-like"/>
    <property type="match status" value="1"/>
</dbReference>
<accession>A0A1E4THG0</accession>
<gene>
    <name evidence="3" type="ORF">CANCADRAFT_31908</name>
</gene>
<dbReference type="PANTHER" id="PTHR13799">
    <property type="entry name" value="NGG1 INTERACTING FACTOR 3"/>
    <property type="match status" value="1"/>
</dbReference>
<keyword evidence="4" id="KW-1185">Reference proteome</keyword>
<keyword evidence="2" id="KW-0479">Metal-binding</keyword>
<dbReference type="GO" id="GO:0005739">
    <property type="term" value="C:mitochondrion"/>
    <property type="evidence" value="ECO:0007669"/>
    <property type="project" value="EnsemblFungi"/>
</dbReference>
<sequence length="280" mass="30330">MVSLIKRAVTSFQKLYPKALADSSWDNTGLLVDSPPKIVNKLNVLLAIDLTTGVVDEALSQDVNLIIAYHPIIFRPLKSLTTSNSQQNSIIRLIQAGVSVYCPHTAIDAANGGVNDWLAKGISNSSDDKITPIISCEPQLPYHTDPGMGRIVIFKSPRSFESVISSVKSLLQMETIQIVRDGPLSKPISTVALCAGSGGSVLKDAGNVDLYFTGEFSHHESLAAVESGTWAIICGHSNTERGFLKAHLRDQLLAQFKADIDDIPVSVNVSKVDRDPLEFY</sequence>
<dbReference type="OrthoDB" id="3345469at2759"/>
<feature type="binding site" evidence="2">
    <location>
        <position position="240"/>
    </location>
    <ligand>
        <name>a divalent metal cation</name>
        <dbReference type="ChEBI" id="CHEBI:60240"/>
        <label>1</label>
    </ligand>
</feature>
<dbReference type="SUPFAM" id="SSF102705">
    <property type="entry name" value="NIF3 (NGG1p interacting factor 3)-like"/>
    <property type="match status" value="1"/>
</dbReference>
<evidence type="ECO:0000256" key="1">
    <source>
        <dbReference type="ARBA" id="ARBA00006964"/>
    </source>
</evidence>
<evidence type="ECO:0000313" key="4">
    <source>
        <dbReference type="Proteomes" id="UP000095023"/>
    </source>
</evidence>
<dbReference type="NCBIfam" id="TIGR00486">
    <property type="entry name" value="YbgI_SA1388"/>
    <property type="match status" value="1"/>
</dbReference>
<organism evidence="3 4">
    <name type="scientific">Tortispora caseinolytica NRRL Y-17796</name>
    <dbReference type="NCBI Taxonomy" id="767744"/>
    <lineage>
        <taxon>Eukaryota</taxon>
        <taxon>Fungi</taxon>
        <taxon>Dikarya</taxon>
        <taxon>Ascomycota</taxon>
        <taxon>Saccharomycotina</taxon>
        <taxon>Trigonopsidomycetes</taxon>
        <taxon>Trigonopsidales</taxon>
        <taxon>Trigonopsidaceae</taxon>
        <taxon>Tortispora</taxon>
    </lineage>
</organism>
<dbReference type="Proteomes" id="UP000095023">
    <property type="component" value="Unassembled WGS sequence"/>
</dbReference>